<evidence type="ECO:0000313" key="1">
    <source>
        <dbReference type="EMBL" id="TFK61883.1"/>
    </source>
</evidence>
<keyword evidence="2" id="KW-1185">Reference proteome</keyword>
<dbReference type="Proteomes" id="UP000308600">
    <property type="component" value="Unassembled WGS sequence"/>
</dbReference>
<organism evidence="1 2">
    <name type="scientific">Pluteus cervinus</name>
    <dbReference type="NCBI Taxonomy" id="181527"/>
    <lineage>
        <taxon>Eukaryota</taxon>
        <taxon>Fungi</taxon>
        <taxon>Dikarya</taxon>
        <taxon>Basidiomycota</taxon>
        <taxon>Agaricomycotina</taxon>
        <taxon>Agaricomycetes</taxon>
        <taxon>Agaricomycetidae</taxon>
        <taxon>Agaricales</taxon>
        <taxon>Pluteineae</taxon>
        <taxon>Pluteaceae</taxon>
        <taxon>Pluteus</taxon>
    </lineage>
</organism>
<sequence length="487" mass="54963">MPLLSLPFDILIKLLSDVNGESLLRCREVCTTFSTLIRNDVRLQYKLKLHRSGMVDNSSGQYAGIAISQRLDLLNQLISRRQRWSLAWPEGLIPGTQSMADIEDWSWEYTSKVLACLTMHSDVGLFDLLDSESTIPYHHRIMHPGPQIGMTQGLYLDPGQDLLIVMDTIDNQGGTRLRLHVLSLQDGSRHPGATSPLIEMNNFFGTASGFFESRIYGHLFAVGILQDTAAEQQIAIIDWTTGELMGVIKGYAYMFLDSQHILLGCLNHKLARVELRIHVVGGSQPIVVLPFPIFTPYFLSFGRDLREPTNAQNQYPFTADPELRIVTFSLRGPPPDPCQIICTFPALSIKAILRSQKHHTSEVPIEIPWGSWPQCTFLWPTKLPHMCVSGSRIAIFNTDEATQTVSIYRFHPQWFREPMTLRNLRDDNQDSRLDGYLAHVPSDASSIMTLPLPKPEQVVTTGSVKQVWMDEDLLLMVLPEGIQFIRA</sequence>
<evidence type="ECO:0000313" key="2">
    <source>
        <dbReference type="Proteomes" id="UP000308600"/>
    </source>
</evidence>
<reference evidence="1 2" key="1">
    <citation type="journal article" date="2019" name="Nat. Ecol. Evol.">
        <title>Megaphylogeny resolves global patterns of mushroom evolution.</title>
        <authorList>
            <person name="Varga T."/>
            <person name="Krizsan K."/>
            <person name="Foldi C."/>
            <person name="Dima B."/>
            <person name="Sanchez-Garcia M."/>
            <person name="Sanchez-Ramirez S."/>
            <person name="Szollosi G.J."/>
            <person name="Szarkandi J.G."/>
            <person name="Papp V."/>
            <person name="Albert L."/>
            <person name="Andreopoulos W."/>
            <person name="Angelini C."/>
            <person name="Antonin V."/>
            <person name="Barry K.W."/>
            <person name="Bougher N.L."/>
            <person name="Buchanan P."/>
            <person name="Buyck B."/>
            <person name="Bense V."/>
            <person name="Catcheside P."/>
            <person name="Chovatia M."/>
            <person name="Cooper J."/>
            <person name="Damon W."/>
            <person name="Desjardin D."/>
            <person name="Finy P."/>
            <person name="Geml J."/>
            <person name="Haridas S."/>
            <person name="Hughes K."/>
            <person name="Justo A."/>
            <person name="Karasinski D."/>
            <person name="Kautmanova I."/>
            <person name="Kiss B."/>
            <person name="Kocsube S."/>
            <person name="Kotiranta H."/>
            <person name="LaButti K.M."/>
            <person name="Lechner B.E."/>
            <person name="Liimatainen K."/>
            <person name="Lipzen A."/>
            <person name="Lukacs Z."/>
            <person name="Mihaltcheva S."/>
            <person name="Morgado L.N."/>
            <person name="Niskanen T."/>
            <person name="Noordeloos M.E."/>
            <person name="Ohm R.A."/>
            <person name="Ortiz-Santana B."/>
            <person name="Ovrebo C."/>
            <person name="Racz N."/>
            <person name="Riley R."/>
            <person name="Savchenko A."/>
            <person name="Shiryaev A."/>
            <person name="Soop K."/>
            <person name="Spirin V."/>
            <person name="Szebenyi C."/>
            <person name="Tomsovsky M."/>
            <person name="Tulloss R.E."/>
            <person name="Uehling J."/>
            <person name="Grigoriev I.V."/>
            <person name="Vagvolgyi C."/>
            <person name="Papp T."/>
            <person name="Martin F.M."/>
            <person name="Miettinen O."/>
            <person name="Hibbett D.S."/>
            <person name="Nagy L.G."/>
        </authorList>
    </citation>
    <scope>NUCLEOTIDE SEQUENCE [LARGE SCALE GENOMIC DNA]</scope>
    <source>
        <strain evidence="1 2">NL-1719</strain>
    </source>
</reference>
<accession>A0ACD3A7N8</accession>
<name>A0ACD3A7N8_9AGAR</name>
<dbReference type="EMBL" id="ML208622">
    <property type="protein sequence ID" value="TFK61883.1"/>
    <property type="molecule type" value="Genomic_DNA"/>
</dbReference>
<protein>
    <submittedName>
        <fullName evidence="1">Uncharacterized protein</fullName>
    </submittedName>
</protein>
<gene>
    <name evidence="1" type="ORF">BDN72DRAFT_849285</name>
</gene>
<proteinExistence type="predicted"/>